<feature type="compositionally biased region" description="Basic and acidic residues" evidence="1">
    <location>
        <begin position="61"/>
        <end position="70"/>
    </location>
</feature>
<evidence type="ECO:0000256" key="1">
    <source>
        <dbReference type="SAM" id="MobiDB-lite"/>
    </source>
</evidence>
<keyword evidence="3" id="KW-1185">Reference proteome</keyword>
<feature type="compositionally biased region" description="Polar residues" evidence="1">
    <location>
        <begin position="42"/>
        <end position="58"/>
    </location>
</feature>
<gene>
    <name evidence="2" type="ORF">NDU88_000675</name>
</gene>
<evidence type="ECO:0000313" key="2">
    <source>
        <dbReference type="EMBL" id="KAJ1112411.1"/>
    </source>
</evidence>
<dbReference type="AlphaFoldDB" id="A0AAV7N8T4"/>
<feature type="compositionally biased region" description="Polar residues" evidence="1">
    <location>
        <begin position="13"/>
        <end position="29"/>
    </location>
</feature>
<dbReference type="EMBL" id="JANPWB010000012">
    <property type="protein sequence ID" value="KAJ1112411.1"/>
    <property type="molecule type" value="Genomic_DNA"/>
</dbReference>
<feature type="region of interest" description="Disordered" evidence="1">
    <location>
        <begin position="133"/>
        <end position="183"/>
    </location>
</feature>
<dbReference type="Proteomes" id="UP001066276">
    <property type="component" value="Chromosome 8"/>
</dbReference>
<comment type="caution">
    <text evidence="2">The sequence shown here is derived from an EMBL/GenBank/DDBJ whole genome shotgun (WGS) entry which is preliminary data.</text>
</comment>
<organism evidence="2 3">
    <name type="scientific">Pleurodeles waltl</name>
    <name type="common">Iberian ribbed newt</name>
    <dbReference type="NCBI Taxonomy" id="8319"/>
    <lineage>
        <taxon>Eukaryota</taxon>
        <taxon>Metazoa</taxon>
        <taxon>Chordata</taxon>
        <taxon>Craniata</taxon>
        <taxon>Vertebrata</taxon>
        <taxon>Euteleostomi</taxon>
        <taxon>Amphibia</taxon>
        <taxon>Batrachia</taxon>
        <taxon>Caudata</taxon>
        <taxon>Salamandroidea</taxon>
        <taxon>Salamandridae</taxon>
        <taxon>Pleurodelinae</taxon>
        <taxon>Pleurodeles</taxon>
    </lineage>
</organism>
<name>A0AAV7N8T4_PLEWA</name>
<feature type="compositionally biased region" description="Basic and acidic residues" evidence="1">
    <location>
        <begin position="32"/>
        <end position="41"/>
    </location>
</feature>
<evidence type="ECO:0000313" key="3">
    <source>
        <dbReference type="Proteomes" id="UP001066276"/>
    </source>
</evidence>
<sequence length="238" mass="25177">MKGPAERCRDGSAQRNGAETAVPSGTVQRRQCPAERCRDGSAQRNGAETAVPSGTVQRRQCPAERCRDGSAQRNGAETAVPSGTVLERKGPAERDGSYLRGAVPLQPSGGPLPHGRLPCDACSRLRWVGPEPLPPPPPGCAQTPPLEQVPCGAPGPERPAHGSAPRAGLATPCPGRGLRPVDTEDRLGDAASVDARSCPCRCSIFSRSPSESGRLYYVRMRRTVRMRTGDNTGPKPPY</sequence>
<feature type="compositionally biased region" description="Basic and acidic residues" evidence="1">
    <location>
        <begin position="86"/>
        <end position="97"/>
    </location>
</feature>
<feature type="region of interest" description="Disordered" evidence="1">
    <location>
        <begin position="1"/>
        <end position="111"/>
    </location>
</feature>
<feature type="compositionally biased region" description="Basic and acidic residues" evidence="1">
    <location>
        <begin position="1"/>
        <end position="12"/>
    </location>
</feature>
<protein>
    <submittedName>
        <fullName evidence="2">Uncharacterized protein</fullName>
    </submittedName>
</protein>
<reference evidence="2" key="1">
    <citation type="journal article" date="2022" name="bioRxiv">
        <title>Sequencing and chromosome-scale assembly of the giantPleurodeles waltlgenome.</title>
        <authorList>
            <person name="Brown T."/>
            <person name="Elewa A."/>
            <person name="Iarovenko S."/>
            <person name="Subramanian E."/>
            <person name="Araus A.J."/>
            <person name="Petzold A."/>
            <person name="Susuki M."/>
            <person name="Suzuki K.-i.T."/>
            <person name="Hayashi T."/>
            <person name="Toyoda A."/>
            <person name="Oliveira C."/>
            <person name="Osipova E."/>
            <person name="Leigh N.D."/>
            <person name="Simon A."/>
            <person name="Yun M.H."/>
        </authorList>
    </citation>
    <scope>NUCLEOTIDE SEQUENCE</scope>
    <source>
        <strain evidence="2">20211129_DDA</strain>
        <tissue evidence="2">Liver</tissue>
    </source>
</reference>
<accession>A0AAV7N8T4</accession>
<proteinExistence type="predicted"/>